<keyword evidence="7 8" id="KW-0472">Membrane</keyword>
<feature type="transmembrane region" description="Helical" evidence="8">
    <location>
        <begin position="214"/>
        <end position="234"/>
    </location>
</feature>
<evidence type="ECO:0000256" key="7">
    <source>
        <dbReference type="ARBA" id="ARBA00023136"/>
    </source>
</evidence>
<evidence type="ECO:0000256" key="3">
    <source>
        <dbReference type="ARBA" id="ARBA00022448"/>
    </source>
</evidence>
<evidence type="ECO:0000313" key="9">
    <source>
        <dbReference type="EMBL" id="OKL54448.1"/>
    </source>
</evidence>
<dbReference type="EMBL" id="MQVR01000016">
    <property type="protein sequence ID" value="OKL54448.1"/>
    <property type="molecule type" value="Genomic_DNA"/>
</dbReference>
<sequence>MTPPDVSRGAEVRAGLRGGLPIGLGYFAVALAIGLYWARGDLPPLASAVFSATSMSSTSQFAGITLIIVKGGLIELAATTFIVNLRYLLMSVSLAQRLPAGVGTLKRLIMAAGVTDEIYAINISRAPLTVPYFVGSMVLPILGWTAGTVVGALVGEVIPDSVQSAAGVLLYGMFIAIVIPPAKKHHEVRIVMAIAAAVSILLAFTPGLRELEVGWRIIISTCIAAALGATFLPVPEGTR</sequence>
<evidence type="ECO:0000256" key="5">
    <source>
        <dbReference type="ARBA" id="ARBA00022692"/>
    </source>
</evidence>
<dbReference type="PANTHER" id="PTHR34979:SF1">
    <property type="entry name" value="INNER MEMBRANE PROTEIN YGAZ"/>
    <property type="match status" value="1"/>
</dbReference>
<dbReference type="Proteomes" id="UP000185628">
    <property type="component" value="Unassembled WGS sequence"/>
</dbReference>
<gene>
    <name evidence="9" type="ORF">BSZ39_04105</name>
</gene>
<feature type="transmembrane region" description="Helical" evidence="8">
    <location>
        <begin position="191"/>
        <end position="208"/>
    </location>
</feature>
<keyword evidence="4" id="KW-1003">Cell membrane</keyword>
<feature type="transmembrane region" description="Helical" evidence="8">
    <location>
        <begin position="161"/>
        <end position="179"/>
    </location>
</feature>
<evidence type="ECO:0000256" key="1">
    <source>
        <dbReference type="ARBA" id="ARBA00004651"/>
    </source>
</evidence>
<protein>
    <submittedName>
        <fullName evidence="9">Branched-chain amino acid transporter</fullName>
    </submittedName>
</protein>
<evidence type="ECO:0000256" key="8">
    <source>
        <dbReference type="SAM" id="Phobius"/>
    </source>
</evidence>
<comment type="subcellular location">
    <subcellularLocation>
        <location evidence="1">Cell membrane</location>
        <topology evidence="1">Multi-pass membrane protein</topology>
    </subcellularLocation>
</comment>
<keyword evidence="10" id="KW-1185">Reference proteome</keyword>
<accession>A0A1Q5Q3P0</accession>
<dbReference type="STRING" id="208480.SAMN02910418_00040"/>
<comment type="caution">
    <text evidence="9">The sequence shown here is derived from an EMBL/GenBank/DDBJ whole genome shotgun (WGS) entry which is preliminary data.</text>
</comment>
<dbReference type="AlphaFoldDB" id="A0A1Q5Q3P0"/>
<feature type="transmembrane region" description="Helical" evidence="8">
    <location>
        <begin position="132"/>
        <end position="155"/>
    </location>
</feature>
<dbReference type="PANTHER" id="PTHR34979">
    <property type="entry name" value="INNER MEMBRANE PROTEIN YGAZ"/>
    <property type="match status" value="1"/>
</dbReference>
<feature type="transmembrane region" description="Helical" evidence="8">
    <location>
        <begin position="20"/>
        <end position="38"/>
    </location>
</feature>
<feature type="transmembrane region" description="Helical" evidence="8">
    <location>
        <begin position="58"/>
        <end position="83"/>
    </location>
</feature>
<evidence type="ECO:0000256" key="6">
    <source>
        <dbReference type="ARBA" id="ARBA00022989"/>
    </source>
</evidence>
<keyword evidence="5 8" id="KW-0812">Transmembrane</keyword>
<evidence type="ECO:0000256" key="4">
    <source>
        <dbReference type="ARBA" id="ARBA00022475"/>
    </source>
</evidence>
<dbReference type="GO" id="GO:1903785">
    <property type="term" value="P:L-valine transmembrane transport"/>
    <property type="evidence" value="ECO:0007669"/>
    <property type="project" value="TreeGrafter"/>
</dbReference>
<dbReference type="Pfam" id="PF03591">
    <property type="entry name" value="AzlC"/>
    <property type="match status" value="1"/>
</dbReference>
<proteinExistence type="inferred from homology"/>
<reference evidence="10" key="1">
    <citation type="submission" date="2016-12" db="EMBL/GenBank/DDBJ databases">
        <authorList>
            <person name="Meng X."/>
        </authorList>
    </citation>
    <scope>NUCLEOTIDE SEQUENCE [LARGE SCALE GENOMIC DNA]</scope>
    <source>
        <strain evidence="10">DSM 19116</strain>
    </source>
</reference>
<dbReference type="InterPro" id="IPR011606">
    <property type="entry name" value="Brnchd-chn_aa_trnsp_permease"/>
</dbReference>
<name>A0A1Q5Q3P0_9ACTO</name>
<evidence type="ECO:0000313" key="10">
    <source>
        <dbReference type="Proteomes" id="UP000185628"/>
    </source>
</evidence>
<evidence type="ECO:0000256" key="2">
    <source>
        <dbReference type="ARBA" id="ARBA00010735"/>
    </source>
</evidence>
<comment type="similarity">
    <text evidence="2">Belongs to the AzlC family.</text>
</comment>
<dbReference type="GO" id="GO:0005886">
    <property type="term" value="C:plasma membrane"/>
    <property type="evidence" value="ECO:0007669"/>
    <property type="project" value="UniProtKB-SubCell"/>
</dbReference>
<organism evidence="9 10">
    <name type="scientific">Bowdeniella nasicola</name>
    <dbReference type="NCBI Taxonomy" id="208480"/>
    <lineage>
        <taxon>Bacteria</taxon>
        <taxon>Bacillati</taxon>
        <taxon>Actinomycetota</taxon>
        <taxon>Actinomycetes</taxon>
        <taxon>Actinomycetales</taxon>
        <taxon>Actinomycetaceae</taxon>
        <taxon>Bowdeniella</taxon>
    </lineage>
</organism>
<keyword evidence="6 8" id="KW-1133">Transmembrane helix</keyword>
<keyword evidence="3" id="KW-0813">Transport</keyword>